<evidence type="ECO:0000256" key="1">
    <source>
        <dbReference type="SAM" id="MobiDB-lite"/>
    </source>
</evidence>
<dbReference type="EMBL" id="JAUYVO010000015">
    <property type="protein sequence ID" value="MDP2524177.1"/>
    <property type="molecule type" value="Genomic_DNA"/>
</dbReference>
<gene>
    <name evidence="2" type="ORF">Q4490_10165</name>
    <name evidence="3" type="ORF">Q8W30_16535</name>
</gene>
<dbReference type="Proteomes" id="UP001177341">
    <property type="component" value="Unassembled WGS sequence"/>
</dbReference>
<evidence type="ECO:0000313" key="4">
    <source>
        <dbReference type="Proteomes" id="UP001169862"/>
    </source>
</evidence>
<dbReference type="AlphaFoldDB" id="A0AAW7XI39"/>
<comment type="caution">
    <text evidence="2">The sequence shown here is derived from an EMBL/GenBank/DDBJ whole genome shotgun (WGS) entry which is preliminary data.</text>
</comment>
<reference evidence="2" key="1">
    <citation type="submission" date="2023-07" db="EMBL/GenBank/DDBJ databases">
        <title>Genome content predicts the carbon catabolic preferences of heterotrophic bacteria.</title>
        <authorList>
            <person name="Gralka M."/>
        </authorList>
    </citation>
    <scope>NUCLEOTIDE SEQUENCE</scope>
    <source>
        <strain evidence="3">5G01</strain>
        <strain evidence="2">I2M16</strain>
    </source>
</reference>
<dbReference type="Proteomes" id="UP001169862">
    <property type="component" value="Unassembled WGS sequence"/>
</dbReference>
<sequence>MDEMVLEIVRLASGEFVIRRSGEEEALMTLNLSQVVQDNLLENTEELARRMLVAGAHMMSDLVNDEEPGIDTDDVSPDDMIRPSTIH</sequence>
<keyword evidence="5" id="KW-1185">Reference proteome</keyword>
<protein>
    <recommendedName>
        <fullName evidence="6">Cell division protein ZapA</fullName>
    </recommendedName>
</protein>
<feature type="region of interest" description="Disordered" evidence="1">
    <location>
        <begin position="64"/>
        <end position="87"/>
    </location>
</feature>
<proteinExistence type="predicted"/>
<evidence type="ECO:0000313" key="2">
    <source>
        <dbReference type="EMBL" id="MDO6453929.1"/>
    </source>
</evidence>
<accession>A0AAW7XI39</accession>
<feature type="compositionally biased region" description="Acidic residues" evidence="1">
    <location>
        <begin position="64"/>
        <end position="77"/>
    </location>
</feature>
<dbReference type="GeneID" id="89455991"/>
<dbReference type="EMBL" id="JAUOPG010000006">
    <property type="protein sequence ID" value="MDO6453929.1"/>
    <property type="molecule type" value="Genomic_DNA"/>
</dbReference>
<evidence type="ECO:0008006" key="6">
    <source>
        <dbReference type="Google" id="ProtNLM"/>
    </source>
</evidence>
<dbReference type="RefSeq" id="WP_075171948.1">
    <property type="nucleotide sequence ID" value="NZ_CAXHZV010000009.1"/>
</dbReference>
<organism evidence="2 4">
    <name type="scientific">Neptunomonas phycophila</name>
    <dbReference type="NCBI Taxonomy" id="1572645"/>
    <lineage>
        <taxon>Bacteria</taxon>
        <taxon>Pseudomonadati</taxon>
        <taxon>Pseudomonadota</taxon>
        <taxon>Gammaproteobacteria</taxon>
        <taxon>Oceanospirillales</taxon>
        <taxon>Oceanospirillaceae</taxon>
        <taxon>Neptunomonas</taxon>
    </lineage>
</organism>
<evidence type="ECO:0000313" key="3">
    <source>
        <dbReference type="EMBL" id="MDP2524177.1"/>
    </source>
</evidence>
<name>A0AAW7XI39_9GAMM</name>
<evidence type="ECO:0000313" key="5">
    <source>
        <dbReference type="Proteomes" id="UP001177341"/>
    </source>
</evidence>